<reference evidence="8" key="1">
    <citation type="journal article" date="2017" name="Genome Biol.">
        <title>Comparative genomics reveals high biological diversity and specific adaptations in the industrially and medically important fungal genus Aspergillus.</title>
        <authorList>
            <person name="de Vries R.P."/>
            <person name="Riley R."/>
            <person name="Wiebenga A."/>
            <person name="Aguilar-Osorio G."/>
            <person name="Amillis S."/>
            <person name="Uchima C.A."/>
            <person name="Anderluh G."/>
            <person name="Asadollahi M."/>
            <person name="Askin M."/>
            <person name="Barry K."/>
            <person name="Battaglia E."/>
            <person name="Bayram O."/>
            <person name="Benocci T."/>
            <person name="Braus-Stromeyer S.A."/>
            <person name="Caldana C."/>
            <person name="Canovas D."/>
            <person name="Cerqueira G.C."/>
            <person name="Chen F."/>
            <person name="Chen W."/>
            <person name="Choi C."/>
            <person name="Clum A."/>
            <person name="Dos Santos R.A."/>
            <person name="Damasio A.R."/>
            <person name="Diallinas G."/>
            <person name="Emri T."/>
            <person name="Fekete E."/>
            <person name="Flipphi M."/>
            <person name="Freyberg S."/>
            <person name="Gallo A."/>
            <person name="Gournas C."/>
            <person name="Habgood R."/>
            <person name="Hainaut M."/>
            <person name="Harispe M.L."/>
            <person name="Henrissat B."/>
            <person name="Hilden K.S."/>
            <person name="Hope R."/>
            <person name="Hossain A."/>
            <person name="Karabika E."/>
            <person name="Karaffa L."/>
            <person name="Karanyi Z."/>
            <person name="Krasevec N."/>
            <person name="Kuo A."/>
            <person name="Kusch H."/>
            <person name="LaButti K."/>
            <person name="Lagendijk E.L."/>
            <person name="Lapidus A."/>
            <person name="Levasseur A."/>
            <person name="Lindquist E."/>
            <person name="Lipzen A."/>
            <person name="Logrieco A.F."/>
            <person name="MacCabe A."/>
            <person name="Maekelae M.R."/>
            <person name="Malavazi I."/>
            <person name="Melin P."/>
            <person name="Meyer V."/>
            <person name="Mielnichuk N."/>
            <person name="Miskei M."/>
            <person name="Molnar A.P."/>
            <person name="Mule G."/>
            <person name="Ngan C.Y."/>
            <person name="Orejas M."/>
            <person name="Orosz E."/>
            <person name="Ouedraogo J.P."/>
            <person name="Overkamp K.M."/>
            <person name="Park H.-S."/>
            <person name="Perrone G."/>
            <person name="Piumi F."/>
            <person name="Punt P.J."/>
            <person name="Ram A.F."/>
            <person name="Ramon A."/>
            <person name="Rauscher S."/>
            <person name="Record E."/>
            <person name="Riano-Pachon D.M."/>
            <person name="Robert V."/>
            <person name="Roehrig J."/>
            <person name="Ruller R."/>
            <person name="Salamov A."/>
            <person name="Salih N.S."/>
            <person name="Samson R.A."/>
            <person name="Sandor E."/>
            <person name="Sanguinetti M."/>
            <person name="Schuetze T."/>
            <person name="Sepcic K."/>
            <person name="Shelest E."/>
            <person name="Sherlock G."/>
            <person name="Sophianopoulou V."/>
            <person name="Squina F.M."/>
            <person name="Sun H."/>
            <person name="Susca A."/>
            <person name="Todd R.B."/>
            <person name="Tsang A."/>
            <person name="Unkles S.E."/>
            <person name="van de Wiele N."/>
            <person name="van Rossen-Uffink D."/>
            <person name="Oliveira J.V."/>
            <person name="Vesth T.C."/>
            <person name="Visser J."/>
            <person name="Yu J.-H."/>
            <person name="Zhou M."/>
            <person name="Andersen M.R."/>
            <person name="Archer D.B."/>
            <person name="Baker S.E."/>
            <person name="Benoit I."/>
            <person name="Brakhage A.A."/>
            <person name="Braus G.H."/>
            <person name="Fischer R."/>
            <person name="Frisvad J.C."/>
            <person name="Goldman G.H."/>
            <person name="Houbraken J."/>
            <person name="Oakley B."/>
            <person name="Pocsi I."/>
            <person name="Scazzocchio C."/>
            <person name="Seiboth B."/>
            <person name="vanKuyk P.A."/>
            <person name="Wortman J."/>
            <person name="Dyer P.S."/>
            <person name="Grigoriev I.V."/>
        </authorList>
    </citation>
    <scope>NUCLEOTIDE SEQUENCE [LARGE SCALE GENOMIC DNA]</scope>
    <source>
        <strain evidence="8">CBS 134.48</strain>
    </source>
</reference>
<evidence type="ECO:0000256" key="3">
    <source>
        <dbReference type="ARBA" id="ARBA00022692"/>
    </source>
</evidence>
<feature type="transmembrane region" description="Helical" evidence="6">
    <location>
        <begin position="77"/>
        <end position="95"/>
    </location>
</feature>
<feature type="transmembrane region" description="Helical" evidence="6">
    <location>
        <begin position="48"/>
        <end position="71"/>
    </location>
</feature>
<evidence type="ECO:0000256" key="5">
    <source>
        <dbReference type="ARBA" id="ARBA00023136"/>
    </source>
</evidence>
<dbReference type="AlphaFoldDB" id="A0A1L9N065"/>
<keyword evidence="5 6" id="KW-0472">Membrane</keyword>
<dbReference type="OMA" id="APYWHAK"/>
<dbReference type="EMBL" id="KV878204">
    <property type="protein sequence ID" value="OJI82697.1"/>
    <property type="molecule type" value="Genomic_DNA"/>
</dbReference>
<dbReference type="Pfam" id="PF25129">
    <property type="entry name" value="Pyr4-TMTC"/>
    <property type="match status" value="1"/>
</dbReference>
<comment type="similarity">
    <text evidence="2">Belongs to the paxB family.</text>
</comment>
<dbReference type="OrthoDB" id="5294024at2759"/>
<keyword evidence="4 6" id="KW-1133">Transmembrane helix</keyword>
<dbReference type="GO" id="GO:0016829">
    <property type="term" value="F:lyase activity"/>
    <property type="evidence" value="ECO:0007669"/>
    <property type="project" value="InterPro"/>
</dbReference>
<sequence>MDGFDHSTAPPEYNELKWLADIFVIGMAVGWVAHYVEMIHISFKDQTYCMTIGGLCINFAWEIIFCTMYPAKGFVERVAFLMGISLDLGVIYAGIKNAPNEWHHTAMVRDHMPLVFAATTICCLSGHMALTAQVGPAQAYTWGAIACQLFISIGNVFQLLSRGNTRGASWTLWTSRFFGSTSAIGFALVRYIRWWEAFSWLNCPLVLWSVVMFFLFEILYGALFYSVKRQEERSQCGIKHKER</sequence>
<gene>
    <name evidence="7" type="ORF">ASPTUDRAFT_43996</name>
</gene>
<dbReference type="InterPro" id="IPR039020">
    <property type="entry name" value="PaxB-like"/>
</dbReference>
<proteinExistence type="inferred from homology"/>
<feature type="transmembrane region" description="Helical" evidence="6">
    <location>
        <begin position="140"/>
        <end position="160"/>
    </location>
</feature>
<dbReference type="Proteomes" id="UP000184304">
    <property type="component" value="Unassembled WGS sequence"/>
</dbReference>
<evidence type="ECO:0000256" key="2">
    <source>
        <dbReference type="ARBA" id="ARBA00006757"/>
    </source>
</evidence>
<dbReference type="PANTHER" id="PTHR42038">
    <property type="match status" value="1"/>
</dbReference>
<organism evidence="7 8">
    <name type="scientific">Aspergillus tubingensis (strain CBS 134.48)</name>
    <dbReference type="NCBI Taxonomy" id="767770"/>
    <lineage>
        <taxon>Eukaryota</taxon>
        <taxon>Fungi</taxon>
        <taxon>Dikarya</taxon>
        <taxon>Ascomycota</taxon>
        <taxon>Pezizomycotina</taxon>
        <taxon>Eurotiomycetes</taxon>
        <taxon>Eurotiomycetidae</taxon>
        <taxon>Eurotiales</taxon>
        <taxon>Aspergillaceae</taxon>
        <taxon>Aspergillus</taxon>
        <taxon>Aspergillus subgen. Circumdati</taxon>
    </lineage>
</organism>
<keyword evidence="3 6" id="KW-0812">Transmembrane</keyword>
<evidence type="ECO:0000256" key="1">
    <source>
        <dbReference type="ARBA" id="ARBA00004141"/>
    </source>
</evidence>
<evidence type="ECO:0008006" key="9">
    <source>
        <dbReference type="Google" id="ProtNLM"/>
    </source>
</evidence>
<dbReference type="STRING" id="767770.A0A1L9N065"/>
<evidence type="ECO:0000313" key="7">
    <source>
        <dbReference type="EMBL" id="OJI82697.1"/>
    </source>
</evidence>
<accession>A0A1L9N065</accession>
<feature type="transmembrane region" description="Helical" evidence="6">
    <location>
        <begin position="172"/>
        <end position="193"/>
    </location>
</feature>
<evidence type="ECO:0000313" key="8">
    <source>
        <dbReference type="Proteomes" id="UP000184304"/>
    </source>
</evidence>
<feature type="transmembrane region" description="Helical" evidence="6">
    <location>
        <begin position="18"/>
        <end position="36"/>
    </location>
</feature>
<dbReference type="VEuPathDB" id="FungiDB:ASPTUDRAFT_43996"/>
<evidence type="ECO:0000256" key="6">
    <source>
        <dbReference type="SAM" id="Phobius"/>
    </source>
</evidence>
<protein>
    <recommendedName>
        <fullName evidence="9">PaxB</fullName>
    </recommendedName>
</protein>
<keyword evidence="8" id="KW-1185">Reference proteome</keyword>
<dbReference type="GO" id="GO:0016020">
    <property type="term" value="C:membrane"/>
    <property type="evidence" value="ECO:0007669"/>
    <property type="project" value="UniProtKB-SubCell"/>
</dbReference>
<name>A0A1L9N065_ASPTC</name>
<dbReference type="PANTHER" id="PTHR42038:SF2">
    <property type="entry name" value="TERPENE CYCLASE AUSL"/>
    <property type="match status" value="1"/>
</dbReference>
<comment type="subcellular location">
    <subcellularLocation>
        <location evidence="1">Membrane</location>
        <topology evidence="1">Multi-pass membrane protein</topology>
    </subcellularLocation>
</comment>
<feature type="transmembrane region" description="Helical" evidence="6">
    <location>
        <begin position="115"/>
        <end position="134"/>
    </location>
</feature>
<feature type="transmembrane region" description="Helical" evidence="6">
    <location>
        <begin position="205"/>
        <end position="225"/>
    </location>
</feature>
<evidence type="ECO:0000256" key="4">
    <source>
        <dbReference type="ARBA" id="ARBA00022989"/>
    </source>
</evidence>